<evidence type="ECO:0000256" key="2">
    <source>
        <dbReference type="ARBA" id="ARBA00022730"/>
    </source>
</evidence>
<dbReference type="InterPro" id="IPR018258">
    <property type="entry name" value="Ribosomal_bL21_CS"/>
</dbReference>
<dbReference type="InterPro" id="IPR001787">
    <property type="entry name" value="Ribosomal_bL21"/>
</dbReference>
<dbReference type="AlphaFoldDB" id="A0A7I7ML44"/>
<keyword evidence="5 6" id="KW-0687">Ribonucleoprotein</keyword>
<gene>
    <name evidence="6" type="primary">rplU</name>
    <name evidence="9" type="ORF">MSHI_07710</name>
</gene>
<protein>
    <recommendedName>
        <fullName evidence="6">Large ribosomal subunit protein bL21</fullName>
    </recommendedName>
</protein>
<keyword evidence="4 6" id="KW-0689">Ribosomal protein</keyword>
<evidence type="ECO:0000256" key="8">
    <source>
        <dbReference type="SAM" id="MobiDB-lite"/>
    </source>
</evidence>
<evidence type="ECO:0000256" key="6">
    <source>
        <dbReference type="HAMAP-Rule" id="MF_01363"/>
    </source>
</evidence>
<organism evidence="9 10">
    <name type="scientific">Mycobacterium shinjukuense</name>
    <dbReference type="NCBI Taxonomy" id="398694"/>
    <lineage>
        <taxon>Bacteria</taxon>
        <taxon>Bacillati</taxon>
        <taxon>Actinomycetota</taxon>
        <taxon>Actinomycetes</taxon>
        <taxon>Mycobacteriales</taxon>
        <taxon>Mycobacteriaceae</taxon>
        <taxon>Mycobacterium</taxon>
    </lineage>
</organism>
<proteinExistence type="inferred from homology"/>
<dbReference type="SUPFAM" id="SSF141091">
    <property type="entry name" value="L21p-like"/>
    <property type="match status" value="1"/>
</dbReference>
<keyword evidence="3 6" id="KW-0694">RNA-binding</keyword>
<dbReference type="GO" id="GO:0006412">
    <property type="term" value="P:translation"/>
    <property type="evidence" value="ECO:0007669"/>
    <property type="project" value="UniProtKB-UniRule"/>
</dbReference>
<dbReference type="PANTHER" id="PTHR21349:SF0">
    <property type="entry name" value="LARGE RIBOSOMAL SUBUNIT PROTEIN BL21M"/>
    <property type="match status" value="1"/>
</dbReference>
<dbReference type="HAMAP" id="MF_01363">
    <property type="entry name" value="Ribosomal_bL21"/>
    <property type="match status" value="1"/>
</dbReference>
<dbReference type="InterPro" id="IPR036164">
    <property type="entry name" value="bL21-like_sf"/>
</dbReference>
<evidence type="ECO:0000313" key="10">
    <source>
        <dbReference type="Proteomes" id="UP000467236"/>
    </source>
</evidence>
<comment type="subunit">
    <text evidence="6">Part of the 50S ribosomal subunit. Contacts protein L20.</text>
</comment>
<dbReference type="GO" id="GO:0005840">
    <property type="term" value="C:ribosome"/>
    <property type="evidence" value="ECO:0007669"/>
    <property type="project" value="UniProtKB-KW"/>
</dbReference>
<comment type="similarity">
    <text evidence="1 6 7">Belongs to the bacterial ribosomal protein bL21 family.</text>
</comment>
<evidence type="ECO:0000256" key="7">
    <source>
        <dbReference type="RuleBase" id="RU000562"/>
    </source>
</evidence>
<keyword evidence="2 6" id="KW-0699">rRNA-binding</keyword>
<dbReference type="Pfam" id="PF00829">
    <property type="entry name" value="Ribosomal_L21p"/>
    <property type="match status" value="1"/>
</dbReference>
<sequence>MAAGHTGPRPNAHPRTAGGTRAKRDARRRQKTEEEAGAPMASYAVAKTGGKQYKVAVGDVVKVEKIDSEPGAKVSLPVVLVVDGASVTTDAKALAKVAVTGEVLEHTKGPKIRIHKFKNKTRYHKRQGHRQQLTVLKVTGIT</sequence>
<evidence type="ECO:0000256" key="4">
    <source>
        <dbReference type="ARBA" id="ARBA00022980"/>
    </source>
</evidence>
<evidence type="ECO:0000313" key="9">
    <source>
        <dbReference type="EMBL" id="BBX72865.1"/>
    </source>
</evidence>
<dbReference type="GO" id="GO:0005737">
    <property type="term" value="C:cytoplasm"/>
    <property type="evidence" value="ECO:0007669"/>
    <property type="project" value="UniProtKB-ARBA"/>
</dbReference>
<accession>A0A7I7ML44</accession>
<dbReference type="Proteomes" id="UP000467236">
    <property type="component" value="Chromosome"/>
</dbReference>
<dbReference type="NCBIfam" id="TIGR00061">
    <property type="entry name" value="L21"/>
    <property type="match status" value="1"/>
</dbReference>
<dbReference type="EMBL" id="AP022575">
    <property type="protein sequence ID" value="BBX72865.1"/>
    <property type="molecule type" value="Genomic_DNA"/>
</dbReference>
<dbReference type="GO" id="GO:0003735">
    <property type="term" value="F:structural constituent of ribosome"/>
    <property type="evidence" value="ECO:0007669"/>
    <property type="project" value="InterPro"/>
</dbReference>
<dbReference type="InterPro" id="IPR028909">
    <property type="entry name" value="bL21-like"/>
</dbReference>
<evidence type="ECO:0000256" key="5">
    <source>
        <dbReference type="ARBA" id="ARBA00023274"/>
    </source>
</evidence>
<dbReference type="GO" id="GO:1990904">
    <property type="term" value="C:ribonucleoprotein complex"/>
    <property type="evidence" value="ECO:0007669"/>
    <property type="project" value="UniProtKB-KW"/>
</dbReference>
<dbReference type="PANTHER" id="PTHR21349">
    <property type="entry name" value="50S RIBOSOMAL PROTEIN L21"/>
    <property type="match status" value="1"/>
</dbReference>
<name>A0A7I7ML44_9MYCO</name>
<dbReference type="KEGG" id="mshj:MSHI_07710"/>
<evidence type="ECO:0000256" key="1">
    <source>
        <dbReference type="ARBA" id="ARBA00008563"/>
    </source>
</evidence>
<evidence type="ECO:0000256" key="3">
    <source>
        <dbReference type="ARBA" id="ARBA00022884"/>
    </source>
</evidence>
<comment type="function">
    <text evidence="6 7">This protein binds to 23S rRNA in the presence of protein L20.</text>
</comment>
<reference evidence="9 10" key="1">
    <citation type="journal article" date="2019" name="Emerg. Microbes Infect.">
        <title>Comprehensive subspecies identification of 175 nontuberculous mycobacteria species based on 7547 genomic profiles.</title>
        <authorList>
            <person name="Matsumoto Y."/>
            <person name="Kinjo T."/>
            <person name="Motooka D."/>
            <person name="Nabeya D."/>
            <person name="Jung N."/>
            <person name="Uechi K."/>
            <person name="Horii T."/>
            <person name="Iida T."/>
            <person name="Fujita J."/>
            <person name="Nakamura S."/>
        </authorList>
    </citation>
    <scope>NUCLEOTIDE SEQUENCE [LARGE SCALE GENOMIC DNA]</scope>
    <source>
        <strain evidence="9 10">JCM 14233</strain>
    </source>
</reference>
<keyword evidence="10" id="KW-1185">Reference proteome</keyword>
<dbReference type="GO" id="GO:0019843">
    <property type="term" value="F:rRNA binding"/>
    <property type="evidence" value="ECO:0007669"/>
    <property type="project" value="UniProtKB-UniRule"/>
</dbReference>
<dbReference type="PROSITE" id="PS01169">
    <property type="entry name" value="RIBOSOMAL_L21"/>
    <property type="match status" value="1"/>
</dbReference>
<feature type="region of interest" description="Disordered" evidence="8">
    <location>
        <begin position="1"/>
        <end position="42"/>
    </location>
</feature>